<protein>
    <submittedName>
        <fullName evidence="1">Uncharacterized protein</fullName>
    </submittedName>
</protein>
<comment type="caution">
    <text evidence="1">The sequence shown here is derived from an EMBL/GenBank/DDBJ whole genome shotgun (WGS) entry which is preliminary data.</text>
</comment>
<sequence>MDSWRRRSCSGLFGTATFSRFEGGVISSWRRRPRFPPAVRSSVALDAVCSSGFALSPDVGVFRKAPRGLLLAPTEKPTARYLSLMLVPSFKETAFFIEGTLLMFPVYVFRVPAAPLSDAHLGRYRVTVHLLTFLTSSPPHLPHLLTFLTFLTFLTSSSPI</sequence>
<evidence type="ECO:0000313" key="2">
    <source>
        <dbReference type="Proteomes" id="UP000314294"/>
    </source>
</evidence>
<gene>
    <name evidence="1" type="ORF">EYF80_043595</name>
</gene>
<dbReference type="AlphaFoldDB" id="A0A4Z2FY41"/>
<reference evidence="1 2" key="1">
    <citation type="submission" date="2019-03" db="EMBL/GenBank/DDBJ databases">
        <title>First draft genome of Liparis tanakae, snailfish: a comprehensive survey of snailfish specific genes.</title>
        <authorList>
            <person name="Kim W."/>
            <person name="Song I."/>
            <person name="Jeong J.-H."/>
            <person name="Kim D."/>
            <person name="Kim S."/>
            <person name="Ryu S."/>
            <person name="Song J.Y."/>
            <person name="Lee S.K."/>
        </authorList>
    </citation>
    <scope>NUCLEOTIDE SEQUENCE [LARGE SCALE GENOMIC DNA]</scope>
    <source>
        <tissue evidence="1">Muscle</tissue>
    </source>
</reference>
<proteinExistence type="predicted"/>
<dbReference type="Proteomes" id="UP000314294">
    <property type="component" value="Unassembled WGS sequence"/>
</dbReference>
<dbReference type="EMBL" id="SRLO01000802">
    <property type="protein sequence ID" value="TNN46206.1"/>
    <property type="molecule type" value="Genomic_DNA"/>
</dbReference>
<organism evidence="1 2">
    <name type="scientific">Liparis tanakae</name>
    <name type="common">Tanaka's snailfish</name>
    <dbReference type="NCBI Taxonomy" id="230148"/>
    <lineage>
        <taxon>Eukaryota</taxon>
        <taxon>Metazoa</taxon>
        <taxon>Chordata</taxon>
        <taxon>Craniata</taxon>
        <taxon>Vertebrata</taxon>
        <taxon>Euteleostomi</taxon>
        <taxon>Actinopterygii</taxon>
        <taxon>Neopterygii</taxon>
        <taxon>Teleostei</taxon>
        <taxon>Neoteleostei</taxon>
        <taxon>Acanthomorphata</taxon>
        <taxon>Eupercaria</taxon>
        <taxon>Perciformes</taxon>
        <taxon>Cottioidei</taxon>
        <taxon>Cottales</taxon>
        <taxon>Liparidae</taxon>
        <taxon>Liparis</taxon>
    </lineage>
</organism>
<accession>A0A4Z2FY41</accession>
<name>A0A4Z2FY41_9TELE</name>
<keyword evidence="2" id="KW-1185">Reference proteome</keyword>
<evidence type="ECO:0000313" key="1">
    <source>
        <dbReference type="EMBL" id="TNN46206.1"/>
    </source>
</evidence>